<dbReference type="EMBL" id="MGEP01000013">
    <property type="protein sequence ID" value="OGL87404.1"/>
    <property type="molecule type" value="Genomic_DNA"/>
</dbReference>
<dbReference type="AlphaFoldDB" id="A0A1F7VBN9"/>
<feature type="domain" description="Glycosyltransferase 2-like" evidence="1">
    <location>
        <begin position="4"/>
        <end position="131"/>
    </location>
</feature>
<sequence>MTLSIIIVSYQTKKLLRQCLKGVYCHPPNADFEVMVVDNGSDDGTSAMVREEFPQVRLITLSRNLGYAKGSNAAIREARGKYLLFMNADIAVLADSFGRLINFMEQRPDVGLAGPQLLNPDKTIQNSAFRWYNFLTPFCRRTRLKYTKWGRRELKRFLMLEWDHRSECRVNWLMSSCVIVRRQAIEEVGVFDERYFVYLADTDLCRRLWLKHWLVVYTPAAVFIHLHHRQSAEELQLTVVHFKDWLRYIWKWRGQTPPAID</sequence>
<dbReference type="Gene3D" id="3.90.550.10">
    <property type="entry name" value="Spore Coat Polysaccharide Biosynthesis Protein SpsA, Chain A"/>
    <property type="match status" value="1"/>
</dbReference>
<name>A0A1F7VBN9_9BACT</name>
<dbReference type="PANTHER" id="PTHR43179">
    <property type="entry name" value="RHAMNOSYLTRANSFERASE WBBL"/>
    <property type="match status" value="1"/>
</dbReference>
<dbReference type="InterPro" id="IPR029044">
    <property type="entry name" value="Nucleotide-diphossugar_trans"/>
</dbReference>
<dbReference type="STRING" id="1802407.A3I40_00180"/>
<evidence type="ECO:0000313" key="2">
    <source>
        <dbReference type="EMBL" id="OGL87404.1"/>
    </source>
</evidence>
<protein>
    <recommendedName>
        <fullName evidence="1">Glycosyltransferase 2-like domain-containing protein</fullName>
    </recommendedName>
</protein>
<reference evidence="2 3" key="1">
    <citation type="journal article" date="2016" name="Nat. Commun.">
        <title>Thousands of microbial genomes shed light on interconnected biogeochemical processes in an aquifer system.</title>
        <authorList>
            <person name="Anantharaman K."/>
            <person name="Brown C.T."/>
            <person name="Hug L.A."/>
            <person name="Sharon I."/>
            <person name="Castelle C.J."/>
            <person name="Probst A.J."/>
            <person name="Thomas B.C."/>
            <person name="Singh A."/>
            <person name="Wilkins M.J."/>
            <person name="Karaoz U."/>
            <person name="Brodie E.L."/>
            <person name="Williams K.H."/>
            <person name="Hubbard S.S."/>
            <person name="Banfield J.F."/>
        </authorList>
    </citation>
    <scope>NUCLEOTIDE SEQUENCE [LARGE SCALE GENOMIC DNA]</scope>
</reference>
<evidence type="ECO:0000259" key="1">
    <source>
        <dbReference type="Pfam" id="PF00535"/>
    </source>
</evidence>
<evidence type="ECO:0000313" key="3">
    <source>
        <dbReference type="Proteomes" id="UP000178723"/>
    </source>
</evidence>
<dbReference type="Pfam" id="PF00535">
    <property type="entry name" value="Glycos_transf_2"/>
    <property type="match status" value="1"/>
</dbReference>
<dbReference type="CDD" id="cd04186">
    <property type="entry name" value="GT_2_like_c"/>
    <property type="match status" value="1"/>
</dbReference>
<dbReference type="InterPro" id="IPR001173">
    <property type="entry name" value="Glyco_trans_2-like"/>
</dbReference>
<comment type="caution">
    <text evidence="2">The sequence shown here is derived from an EMBL/GenBank/DDBJ whole genome shotgun (WGS) entry which is preliminary data.</text>
</comment>
<organism evidence="2 3">
    <name type="scientific">Candidatus Uhrbacteria bacterium RIFCSPLOWO2_02_FULL_48_12</name>
    <dbReference type="NCBI Taxonomy" id="1802407"/>
    <lineage>
        <taxon>Bacteria</taxon>
        <taxon>Candidatus Uhriibacteriota</taxon>
    </lineage>
</organism>
<dbReference type="Proteomes" id="UP000178723">
    <property type="component" value="Unassembled WGS sequence"/>
</dbReference>
<accession>A0A1F7VBN9</accession>
<gene>
    <name evidence="2" type="ORF">A3I40_00180</name>
</gene>
<proteinExistence type="predicted"/>
<dbReference type="PANTHER" id="PTHR43179:SF7">
    <property type="entry name" value="RHAMNOSYLTRANSFERASE WBBL"/>
    <property type="match status" value="1"/>
</dbReference>
<dbReference type="SUPFAM" id="SSF53448">
    <property type="entry name" value="Nucleotide-diphospho-sugar transferases"/>
    <property type="match status" value="1"/>
</dbReference>